<dbReference type="InterPro" id="IPR027417">
    <property type="entry name" value="P-loop_NTPase"/>
</dbReference>
<evidence type="ECO:0000256" key="3">
    <source>
        <dbReference type="ARBA" id="ARBA00022840"/>
    </source>
</evidence>
<keyword evidence="8" id="KW-1185">Reference proteome</keyword>
<keyword evidence="3" id="KW-0067">ATP-binding</keyword>
<dbReference type="PROSITE" id="PS50893">
    <property type="entry name" value="ABC_TRANSPORTER_2"/>
    <property type="match status" value="1"/>
</dbReference>
<reference evidence="7 8" key="1">
    <citation type="submission" date="2020-05" db="EMBL/GenBank/DDBJ databases">
        <title>Draft genome sequence of Desulfovibrio psychrotolerans JS1T.</title>
        <authorList>
            <person name="Ueno A."/>
            <person name="Tamazawa S."/>
            <person name="Tamamura S."/>
            <person name="Murakami T."/>
            <person name="Kiyama T."/>
            <person name="Inomata H."/>
            <person name="Amano Y."/>
            <person name="Miyakawa K."/>
            <person name="Tamaki H."/>
            <person name="Naganuma T."/>
            <person name="Kaneko K."/>
        </authorList>
    </citation>
    <scope>NUCLEOTIDE SEQUENCE [LARGE SCALE GENOMIC DNA]</scope>
    <source>
        <strain evidence="7 8">JS1</strain>
    </source>
</reference>
<protein>
    <submittedName>
        <fullName evidence="7">ABC transporter</fullName>
    </submittedName>
</protein>
<dbReference type="PANTHER" id="PTHR24220">
    <property type="entry name" value="IMPORT ATP-BINDING PROTEIN"/>
    <property type="match status" value="1"/>
</dbReference>
<dbReference type="FunFam" id="3.40.50.300:FF:000032">
    <property type="entry name" value="Export ABC transporter ATP-binding protein"/>
    <property type="match status" value="1"/>
</dbReference>
<feature type="domain" description="ABC transporter" evidence="6">
    <location>
        <begin position="6"/>
        <end position="243"/>
    </location>
</feature>
<comment type="similarity">
    <text evidence="4">Belongs to the ABC transporter superfamily. Macrolide exporter (TC 3.A.1.122) family.</text>
</comment>
<gene>
    <name evidence="7" type="ORF">DSM19430T_25050</name>
</gene>
<name>A0A7J0BXC0_9BACT</name>
<dbReference type="EMBL" id="BLVP01000010">
    <property type="protein sequence ID" value="GFM37821.1"/>
    <property type="molecule type" value="Genomic_DNA"/>
</dbReference>
<evidence type="ECO:0000256" key="5">
    <source>
        <dbReference type="SAM" id="MobiDB-lite"/>
    </source>
</evidence>
<accession>A0A7J0BXC0</accession>
<dbReference type="Gene3D" id="3.40.50.300">
    <property type="entry name" value="P-loop containing nucleotide triphosphate hydrolases"/>
    <property type="match status" value="1"/>
</dbReference>
<dbReference type="GO" id="GO:0005886">
    <property type="term" value="C:plasma membrane"/>
    <property type="evidence" value="ECO:0007669"/>
    <property type="project" value="TreeGrafter"/>
</dbReference>
<dbReference type="SMART" id="SM00382">
    <property type="entry name" value="AAA"/>
    <property type="match status" value="1"/>
</dbReference>
<dbReference type="InterPro" id="IPR015854">
    <property type="entry name" value="ABC_transpr_LolD-like"/>
</dbReference>
<keyword evidence="2" id="KW-0547">Nucleotide-binding</keyword>
<proteinExistence type="inferred from homology"/>
<feature type="compositionally biased region" description="Polar residues" evidence="5">
    <location>
        <begin position="254"/>
        <end position="267"/>
    </location>
</feature>
<dbReference type="SUPFAM" id="SSF52540">
    <property type="entry name" value="P-loop containing nucleoside triphosphate hydrolases"/>
    <property type="match status" value="1"/>
</dbReference>
<sequence length="267" mass="28322">MRNPMIELSDIHLSLVGGSGEVNILRGVDLRVDAGETLAIVGPSGSGKTTTLMIMAGLERPTSGAVRVAGNDLGGMNEDALARFRRTHMGIVFQSFHLVPTMTALENTALPLEFAHIPHARARAAEALAAVGLADRAHHYPAQLSGGEQQRTALARAFAADPKVILADEPTGNLDTETGERIIDHLFAMQRQHGTTLVLITHDRGLAARCHRQVRMADGRIAGAAQPGLTGQAEQAEQANKNEQAGHSGHDEQQAAQTTGQPKGTRP</sequence>
<organism evidence="7 8">
    <name type="scientific">Desulfovibrio psychrotolerans</name>
    <dbReference type="NCBI Taxonomy" id="415242"/>
    <lineage>
        <taxon>Bacteria</taxon>
        <taxon>Pseudomonadati</taxon>
        <taxon>Thermodesulfobacteriota</taxon>
        <taxon>Desulfovibrionia</taxon>
        <taxon>Desulfovibrionales</taxon>
        <taxon>Desulfovibrionaceae</taxon>
        <taxon>Desulfovibrio</taxon>
    </lineage>
</organism>
<feature type="region of interest" description="Disordered" evidence="5">
    <location>
        <begin position="226"/>
        <end position="267"/>
    </location>
</feature>
<dbReference type="Pfam" id="PF00005">
    <property type="entry name" value="ABC_tran"/>
    <property type="match status" value="1"/>
</dbReference>
<feature type="compositionally biased region" description="Polar residues" evidence="5">
    <location>
        <begin position="232"/>
        <end position="245"/>
    </location>
</feature>
<dbReference type="GO" id="GO:0022857">
    <property type="term" value="F:transmembrane transporter activity"/>
    <property type="evidence" value="ECO:0007669"/>
    <property type="project" value="UniProtKB-ARBA"/>
</dbReference>
<evidence type="ECO:0000256" key="4">
    <source>
        <dbReference type="ARBA" id="ARBA00038388"/>
    </source>
</evidence>
<dbReference type="Proteomes" id="UP000503820">
    <property type="component" value="Unassembled WGS sequence"/>
</dbReference>
<evidence type="ECO:0000313" key="8">
    <source>
        <dbReference type="Proteomes" id="UP000503820"/>
    </source>
</evidence>
<evidence type="ECO:0000313" key="7">
    <source>
        <dbReference type="EMBL" id="GFM37821.1"/>
    </source>
</evidence>
<dbReference type="GO" id="GO:0005524">
    <property type="term" value="F:ATP binding"/>
    <property type="evidence" value="ECO:0007669"/>
    <property type="project" value="UniProtKB-KW"/>
</dbReference>
<evidence type="ECO:0000256" key="2">
    <source>
        <dbReference type="ARBA" id="ARBA00022741"/>
    </source>
</evidence>
<dbReference type="GO" id="GO:0098796">
    <property type="term" value="C:membrane protein complex"/>
    <property type="evidence" value="ECO:0007669"/>
    <property type="project" value="UniProtKB-ARBA"/>
</dbReference>
<dbReference type="AlphaFoldDB" id="A0A7J0BXC0"/>
<dbReference type="GO" id="GO:0016887">
    <property type="term" value="F:ATP hydrolysis activity"/>
    <property type="evidence" value="ECO:0007669"/>
    <property type="project" value="InterPro"/>
</dbReference>
<dbReference type="RefSeq" id="WP_174410453.1">
    <property type="nucleotide sequence ID" value="NZ_BLVP01000010.1"/>
</dbReference>
<evidence type="ECO:0000259" key="6">
    <source>
        <dbReference type="PROSITE" id="PS50893"/>
    </source>
</evidence>
<keyword evidence="1" id="KW-0813">Transport</keyword>
<dbReference type="PANTHER" id="PTHR24220:SF659">
    <property type="entry name" value="TRANSPORTER, PUTATIVE-RELATED"/>
    <property type="match status" value="1"/>
</dbReference>
<dbReference type="InterPro" id="IPR003593">
    <property type="entry name" value="AAA+_ATPase"/>
</dbReference>
<dbReference type="InterPro" id="IPR003439">
    <property type="entry name" value="ABC_transporter-like_ATP-bd"/>
</dbReference>
<comment type="caution">
    <text evidence="7">The sequence shown here is derived from an EMBL/GenBank/DDBJ whole genome shotgun (WGS) entry which is preliminary data.</text>
</comment>
<dbReference type="CDD" id="cd03255">
    <property type="entry name" value="ABC_MJ0796_LolCDE_FtsE"/>
    <property type="match status" value="1"/>
</dbReference>
<evidence type="ECO:0000256" key="1">
    <source>
        <dbReference type="ARBA" id="ARBA00022448"/>
    </source>
</evidence>
<dbReference type="InterPro" id="IPR017911">
    <property type="entry name" value="MacB-like_ATP-bd"/>
</dbReference>